<evidence type="ECO:0000256" key="1">
    <source>
        <dbReference type="SAM" id="SignalP"/>
    </source>
</evidence>
<sequence length="215" mass="22251">MSLVMKLHTVARGLAAVFFVVPASSKPLLGLGPLKLGDPPKPLGTANGLSFKGFSLQAAEVNHKTVNIPFIAPQAGTGTATGSFKSLGDPFKLKSAVINCCSAATSNLAIGLCDPVPCDVTVTGKDASGGTVFRKTARLEPSVAGLAGLLEGLVPKQTIDLPTDALVQEIEILAMSIIRNKRDTNEKRELFGLGDLFAQAATALEFVFGALPVPP</sequence>
<proteinExistence type="predicted"/>
<evidence type="ECO:0000313" key="2">
    <source>
        <dbReference type="EMBL" id="KAJ6260254.1"/>
    </source>
</evidence>
<protein>
    <submittedName>
        <fullName evidence="2">Uncharacterized protein</fullName>
    </submittedName>
</protein>
<keyword evidence="1" id="KW-0732">Signal</keyword>
<organism evidence="2 3">
    <name type="scientific">Drechslerella dactyloides</name>
    <name type="common">Nematode-trapping fungus</name>
    <name type="synonym">Arthrobotrys dactyloides</name>
    <dbReference type="NCBI Taxonomy" id="74499"/>
    <lineage>
        <taxon>Eukaryota</taxon>
        <taxon>Fungi</taxon>
        <taxon>Dikarya</taxon>
        <taxon>Ascomycota</taxon>
        <taxon>Pezizomycotina</taxon>
        <taxon>Orbiliomycetes</taxon>
        <taxon>Orbiliales</taxon>
        <taxon>Orbiliaceae</taxon>
        <taxon>Drechslerella</taxon>
    </lineage>
</organism>
<feature type="signal peptide" evidence="1">
    <location>
        <begin position="1"/>
        <end position="25"/>
    </location>
</feature>
<comment type="caution">
    <text evidence="2">The sequence shown here is derived from an EMBL/GenBank/DDBJ whole genome shotgun (WGS) entry which is preliminary data.</text>
</comment>
<feature type="chain" id="PRO_5042022955" evidence="1">
    <location>
        <begin position="26"/>
        <end position="215"/>
    </location>
</feature>
<dbReference type="AlphaFoldDB" id="A0AAD6IYD0"/>
<reference evidence="2" key="1">
    <citation type="submission" date="2023-01" db="EMBL/GenBank/DDBJ databases">
        <title>The chitinases involved in constricting ring structure development in the nematode-trapping fungus Drechslerella dactyloides.</title>
        <authorList>
            <person name="Wang R."/>
            <person name="Zhang L."/>
            <person name="Tang P."/>
            <person name="Li S."/>
            <person name="Liang L."/>
        </authorList>
    </citation>
    <scope>NUCLEOTIDE SEQUENCE</scope>
    <source>
        <strain evidence="2">YMF1.00031</strain>
    </source>
</reference>
<name>A0AAD6IYD0_DREDA</name>
<dbReference type="EMBL" id="JAQGDS010000005">
    <property type="protein sequence ID" value="KAJ6260254.1"/>
    <property type="molecule type" value="Genomic_DNA"/>
</dbReference>
<keyword evidence="3" id="KW-1185">Reference proteome</keyword>
<evidence type="ECO:0000313" key="3">
    <source>
        <dbReference type="Proteomes" id="UP001221413"/>
    </source>
</evidence>
<dbReference type="Proteomes" id="UP001221413">
    <property type="component" value="Unassembled WGS sequence"/>
</dbReference>
<accession>A0AAD6IYD0</accession>
<gene>
    <name evidence="2" type="ORF">Dda_4478</name>
</gene>